<reference evidence="1 2" key="1">
    <citation type="submission" date="2016-01" db="EMBL/GenBank/DDBJ databases">
        <authorList>
            <person name="Oliw E.H."/>
        </authorList>
    </citation>
    <scope>NUCLEOTIDE SEQUENCE [LARGE SCALE GENOMIC DNA]</scope>
    <source>
        <strain evidence="1 2">KA00635</strain>
    </source>
</reference>
<evidence type="ECO:0000313" key="1">
    <source>
        <dbReference type="EMBL" id="KXB37626.1"/>
    </source>
</evidence>
<dbReference type="SUPFAM" id="SSF51338">
    <property type="entry name" value="Composite domain of metallo-dependent hydrolases"/>
    <property type="match status" value="1"/>
</dbReference>
<accession>A0A133Y391</accession>
<dbReference type="RefSeq" id="WP_060936558.1">
    <property type="nucleotide sequence ID" value="NZ_JASOZP010000045.1"/>
</dbReference>
<organism evidence="1 2">
    <name type="scientific">Aerococcus christensenii</name>
    <dbReference type="NCBI Taxonomy" id="87541"/>
    <lineage>
        <taxon>Bacteria</taxon>
        <taxon>Bacillati</taxon>
        <taxon>Bacillota</taxon>
        <taxon>Bacilli</taxon>
        <taxon>Lactobacillales</taxon>
        <taxon>Aerococcaceae</taxon>
        <taxon>Aerococcus</taxon>
    </lineage>
</organism>
<dbReference type="InterPro" id="IPR011059">
    <property type="entry name" value="Metal-dep_hydrolase_composite"/>
</dbReference>
<sequence length="91" mass="10535">MNENSKRIRLKNKGSIRLGNDADLALIQPHAPYVLKAKDLAYRNRFSPYVGQEIGCQVVGTFLRRYEIYSKEKGVQKEFLGKFILHPKLKK</sequence>
<name>A0A133Y391_9LACT</name>
<dbReference type="STRING" id="87541.AWM71_00525"/>
<protein>
    <recommendedName>
        <fullName evidence="3">Amidohydrolase-related domain-containing protein</fullName>
    </recommendedName>
</protein>
<dbReference type="AlphaFoldDB" id="A0A133Y391"/>
<dbReference type="GO" id="GO:0016810">
    <property type="term" value="F:hydrolase activity, acting on carbon-nitrogen (but not peptide) bonds"/>
    <property type="evidence" value="ECO:0007669"/>
    <property type="project" value="InterPro"/>
</dbReference>
<dbReference type="Proteomes" id="UP000070422">
    <property type="component" value="Unassembled WGS sequence"/>
</dbReference>
<evidence type="ECO:0000313" key="2">
    <source>
        <dbReference type="Proteomes" id="UP000070422"/>
    </source>
</evidence>
<dbReference type="EMBL" id="LSCQ01000022">
    <property type="protein sequence ID" value="KXB37626.1"/>
    <property type="molecule type" value="Genomic_DNA"/>
</dbReference>
<dbReference type="Gene3D" id="2.30.40.10">
    <property type="entry name" value="Urease, subunit C, domain 1"/>
    <property type="match status" value="1"/>
</dbReference>
<evidence type="ECO:0008006" key="3">
    <source>
        <dbReference type="Google" id="ProtNLM"/>
    </source>
</evidence>
<comment type="caution">
    <text evidence="1">The sequence shown here is derived from an EMBL/GenBank/DDBJ whole genome shotgun (WGS) entry which is preliminary data.</text>
</comment>
<proteinExistence type="predicted"/>
<dbReference type="PATRIC" id="fig|87541.4.peg.486"/>
<gene>
    <name evidence="1" type="ORF">HMPREF3187_00483</name>
</gene>